<dbReference type="Gene3D" id="2.40.30.170">
    <property type="match status" value="1"/>
</dbReference>
<keyword evidence="9" id="KW-1185">Reference proteome</keyword>
<dbReference type="GO" id="GO:0060003">
    <property type="term" value="P:copper ion export"/>
    <property type="evidence" value="ECO:0007669"/>
    <property type="project" value="TreeGrafter"/>
</dbReference>
<dbReference type="InterPro" id="IPR045800">
    <property type="entry name" value="HMBD"/>
</dbReference>
<dbReference type="Pfam" id="PF25919">
    <property type="entry name" value="BSH_CusB"/>
    <property type="match status" value="1"/>
</dbReference>
<comment type="caution">
    <text evidence="8">The sequence shown here is derived from an EMBL/GenBank/DDBJ whole genome shotgun (WGS) entry which is preliminary data.</text>
</comment>
<dbReference type="FunFam" id="2.40.30.170:FF:000010">
    <property type="entry name" value="Efflux RND transporter periplasmic adaptor subunit"/>
    <property type="match status" value="1"/>
</dbReference>
<evidence type="ECO:0000313" key="9">
    <source>
        <dbReference type="Proteomes" id="UP000319732"/>
    </source>
</evidence>
<dbReference type="Pfam" id="PF19335">
    <property type="entry name" value="HMBD"/>
    <property type="match status" value="2"/>
</dbReference>
<dbReference type="PANTHER" id="PTHR30097">
    <property type="entry name" value="CATION EFFLUX SYSTEM PROTEIN CUSB"/>
    <property type="match status" value="1"/>
</dbReference>
<feature type="compositionally biased region" description="Low complexity" evidence="3">
    <location>
        <begin position="31"/>
        <end position="44"/>
    </location>
</feature>
<feature type="domain" description="CusB-like barrel-sandwich hybrid" evidence="5">
    <location>
        <begin position="147"/>
        <end position="262"/>
    </location>
</feature>
<dbReference type="GO" id="GO:0015679">
    <property type="term" value="P:plasma membrane copper ion transport"/>
    <property type="evidence" value="ECO:0007669"/>
    <property type="project" value="TreeGrafter"/>
</dbReference>
<protein>
    <submittedName>
        <fullName evidence="8">DUF3347 domain-containing protein</fullName>
    </submittedName>
</protein>
<evidence type="ECO:0000256" key="3">
    <source>
        <dbReference type="SAM" id="MobiDB-lite"/>
    </source>
</evidence>
<dbReference type="Gene3D" id="2.40.420.20">
    <property type="match status" value="1"/>
</dbReference>
<dbReference type="Pfam" id="PF25975">
    <property type="entry name" value="CzcB_C"/>
    <property type="match status" value="1"/>
</dbReference>
<dbReference type="SUPFAM" id="SSF111369">
    <property type="entry name" value="HlyD-like secretion proteins"/>
    <property type="match status" value="1"/>
</dbReference>
<name>A0A545T8G5_9GAMM</name>
<dbReference type="InterPro" id="IPR058649">
    <property type="entry name" value="CzcB_C"/>
</dbReference>
<dbReference type="GO" id="GO:0046872">
    <property type="term" value="F:metal ion binding"/>
    <property type="evidence" value="ECO:0007669"/>
    <property type="project" value="InterPro"/>
</dbReference>
<feature type="domain" description="CusB-like beta-barrel" evidence="6">
    <location>
        <begin position="268"/>
        <end position="344"/>
    </location>
</feature>
<dbReference type="Pfam" id="PF25954">
    <property type="entry name" value="Beta-barrel_RND_2"/>
    <property type="match status" value="1"/>
</dbReference>
<dbReference type="AlphaFoldDB" id="A0A545T8G5"/>
<gene>
    <name evidence="8" type="ORF">FKG94_17570</name>
</gene>
<feature type="region of interest" description="Disordered" evidence="3">
    <location>
        <begin position="28"/>
        <end position="54"/>
    </location>
</feature>
<organism evidence="8 9">
    <name type="scientific">Exilibacterium tricleocarpae</name>
    <dbReference type="NCBI Taxonomy" id="2591008"/>
    <lineage>
        <taxon>Bacteria</taxon>
        <taxon>Pseudomonadati</taxon>
        <taxon>Pseudomonadota</taxon>
        <taxon>Gammaproteobacteria</taxon>
        <taxon>Cellvibrionales</taxon>
        <taxon>Cellvibrionaceae</taxon>
        <taxon>Exilibacterium</taxon>
    </lineage>
</organism>
<proteinExistence type="inferred from homology"/>
<feature type="domain" description="CzcB-like C-terminal circularly permuted SH3-like" evidence="7">
    <location>
        <begin position="402"/>
        <end position="462"/>
    </location>
</feature>
<feature type="domain" description="Heavy metal binding" evidence="4">
    <location>
        <begin position="359"/>
        <end position="386"/>
    </location>
</feature>
<evidence type="ECO:0000259" key="7">
    <source>
        <dbReference type="Pfam" id="PF25975"/>
    </source>
</evidence>
<evidence type="ECO:0000259" key="4">
    <source>
        <dbReference type="Pfam" id="PF19335"/>
    </source>
</evidence>
<dbReference type="OrthoDB" id="9806939at2"/>
<dbReference type="PANTHER" id="PTHR30097:SF15">
    <property type="entry name" value="CATION EFFLUX SYSTEM PROTEIN CUSB"/>
    <property type="match status" value="1"/>
</dbReference>
<reference evidence="8 9" key="1">
    <citation type="submission" date="2019-06" db="EMBL/GenBank/DDBJ databases">
        <title>Whole genome sequence for Cellvibrionaceae sp. R142.</title>
        <authorList>
            <person name="Wang G."/>
        </authorList>
    </citation>
    <scope>NUCLEOTIDE SEQUENCE [LARGE SCALE GENOMIC DNA]</scope>
    <source>
        <strain evidence="8 9">R142</strain>
    </source>
</reference>
<keyword evidence="2" id="KW-0813">Transport</keyword>
<evidence type="ECO:0000256" key="1">
    <source>
        <dbReference type="ARBA" id="ARBA00009477"/>
    </source>
</evidence>
<dbReference type="InterPro" id="IPR058792">
    <property type="entry name" value="Beta-barrel_RND_2"/>
</dbReference>
<sequence length="655" mass="72100">MKRSKQKLYIISVLLVLVVTFSIGRCTAPDSSQTQQTSVNQSGTGDSQSHVGHQQQTNFLPEEFTTWTCSMHPQIQQPEPGQCPICGMELIPITASSGEDSGPRTLTMSQTAEALADIQTTRVEKRYPEAKVRLVGKLGYDETRVRSLSARFPARIDRLFVNFNGLKVQRGEHLAQVYSPELLTAVSELLTSHRYNPGSSATKSAKEKLRLWDLLPSQIEKILEDNNPIEEFELLAPISGVVVQKKINEGDYVKTGQPLFKIVDLSHLWLQLEAYEADLAWLRFGQSVSFSVEAFPGESFGGNISFIEPELNRKTRTVTLRVNVPNNGGRLKPGMFAKAQISAQIAKNGIVYTPELIGKWISPMHPQIIKDGPGQCDICGMDLVPVEKMGITVDEEAEAPLVLPASAVLRTGKRAVVYLKKNAERPTFEGREINLGARAGDFYIVKSGLEQGDEVVTHGAFKIDSALQIQAKPSMMNPDGGGPIPGHQHQESSTNSIDHEHSDYDSGGHVGLSLKIDLITSKNLLPHYLSLQSGLAEDDIESAKNTLKEMMKVTGHSGQLSSLVHTMLAAESLDDLRKPGFEALSKAMIDQVSRRPEAFGQTVYQMFCPMVYGDRGTSWLQADNNLRNPYFGGRMLQCGELETVHKVGEASIHAH</sequence>
<evidence type="ECO:0000259" key="5">
    <source>
        <dbReference type="Pfam" id="PF25919"/>
    </source>
</evidence>
<dbReference type="Proteomes" id="UP000319732">
    <property type="component" value="Unassembled WGS sequence"/>
</dbReference>
<evidence type="ECO:0000259" key="6">
    <source>
        <dbReference type="Pfam" id="PF25954"/>
    </source>
</evidence>
<dbReference type="RefSeq" id="WP_142905635.1">
    <property type="nucleotide sequence ID" value="NZ_ML660097.1"/>
</dbReference>
<dbReference type="InterPro" id="IPR051909">
    <property type="entry name" value="MFP_Cation_Efflux"/>
</dbReference>
<evidence type="ECO:0000256" key="2">
    <source>
        <dbReference type="ARBA" id="ARBA00022448"/>
    </source>
</evidence>
<dbReference type="InterPro" id="IPR058790">
    <property type="entry name" value="BSH_CusB"/>
</dbReference>
<dbReference type="GO" id="GO:0030313">
    <property type="term" value="C:cell envelope"/>
    <property type="evidence" value="ECO:0007669"/>
    <property type="project" value="TreeGrafter"/>
</dbReference>
<accession>A0A545T8G5</accession>
<feature type="domain" description="Heavy metal binding" evidence="4">
    <location>
        <begin position="67"/>
        <end position="92"/>
    </location>
</feature>
<feature type="compositionally biased region" description="Polar residues" evidence="3">
    <location>
        <begin position="45"/>
        <end position="54"/>
    </location>
</feature>
<feature type="region of interest" description="Disordered" evidence="3">
    <location>
        <begin position="473"/>
        <end position="501"/>
    </location>
</feature>
<evidence type="ECO:0000313" key="8">
    <source>
        <dbReference type="EMBL" id="TQV73506.1"/>
    </source>
</evidence>
<comment type="similarity">
    <text evidence="1">Belongs to the membrane fusion protein (MFP) (TC 8.A.1) family.</text>
</comment>
<dbReference type="EMBL" id="VHSG01000018">
    <property type="protein sequence ID" value="TQV73506.1"/>
    <property type="molecule type" value="Genomic_DNA"/>
</dbReference>